<gene>
    <name evidence="1" type="ORF">COT93_00765</name>
</gene>
<accession>A0A2H0V9G1</accession>
<feature type="non-terminal residue" evidence="1">
    <location>
        <position position="1"/>
    </location>
</feature>
<sequence length="74" mass="8584">NGIDVTELIQVCYESINSDVEQREVKALIEAGGELKVKKLTVLTWDEKRAVEKDGMTIYFRPLWEWLLEDKKTA</sequence>
<comment type="caution">
    <text evidence="1">The sequence shown here is derived from an EMBL/GenBank/DDBJ whole genome shotgun (WGS) entry which is preliminary data.</text>
</comment>
<organism evidence="1 2">
    <name type="scientific">Candidatus Falkowbacteria bacterium CG10_big_fil_rev_8_21_14_0_10_37_18</name>
    <dbReference type="NCBI Taxonomy" id="1974562"/>
    <lineage>
        <taxon>Bacteria</taxon>
        <taxon>Candidatus Falkowiibacteriota</taxon>
    </lineage>
</organism>
<evidence type="ECO:0000313" key="2">
    <source>
        <dbReference type="Proteomes" id="UP000229972"/>
    </source>
</evidence>
<evidence type="ECO:0000313" key="1">
    <source>
        <dbReference type="EMBL" id="PIR95732.1"/>
    </source>
</evidence>
<reference evidence="2" key="1">
    <citation type="submission" date="2017-09" db="EMBL/GenBank/DDBJ databases">
        <title>Depth-based differentiation of microbial function through sediment-hosted aquifers and enrichment of novel symbionts in the deep terrestrial subsurface.</title>
        <authorList>
            <person name="Probst A.J."/>
            <person name="Ladd B."/>
            <person name="Jarett J.K."/>
            <person name="Geller-Mcgrath D.E."/>
            <person name="Sieber C.M.K."/>
            <person name="Emerson J.B."/>
            <person name="Anantharaman K."/>
            <person name="Thomas B.C."/>
            <person name="Malmstrom R."/>
            <person name="Stieglmeier M."/>
            <person name="Klingl A."/>
            <person name="Woyke T."/>
            <person name="Ryan C.M."/>
            <person name="Banfield J.F."/>
        </authorList>
    </citation>
    <scope>NUCLEOTIDE SEQUENCE [LARGE SCALE GENOMIC DNA]</scope>
</reference>
<dbReference type="Proteomes" id="UP000229972">
    <property type="component" value="Unassembled WGS sequence"/>
</dbReference>
<proteinExistence type="predicted"/>
<name>A0A2H0V9G1_9BACT</name>
<dbReference type="AlphaFoldDB" id="A0A2H0V9G1"/>
<protein>
    <submittedName>
        <fullName evidence="1">ATPase</fullName>
    </submittedName>
</protein>
<dbReference type="EMBL" id="PFAL01000011">
    <property type="protein sequence ID" value="PIR95732.1"/>
    <property type="molecule type" value="Genomic_DNA"/>
</dbReference>